<accession>A0AAV4FB64</accession>
<dbReference type="Proteomes" id="UP000762676">
    <property type="component" value="Unassembled WGS sequence"/>
</dbReference>
<dbReference type="AlphaFoldDB" id="A0AAV4FB64"/>
<sequence length="107" mass="12175">MYRNTGKKNLRKEIHLSNSCLQSKNNNVIGKKKENLRLKDIVHMISFFEHQRENHDGKEKNCVRPLITTNGVGAAIMATETGKAAIPDNTPVAWIESLDNYRVDKVK</sequence>
<reference evidence="1 2" key="1">
    <citation type="journal article" date="2021" name="Elife">
        <title>Chloroplast acquisition without the gene transfer in kleptoplastic sea slugs, Plakobranchus ocellatus.</title>
        <authorList>
            <person name="Maeda T."/>
            <person name="Takahashi S."/>
            <person name="Yoshida T."/>
            <person name="Shimamura S."/>
            <person name="Takaki Y."/>
            <person name="Nagai Y."/>
            <person name="Toyoda A."/>
            <person name="Suzuki Y."/>
            <person name="Arimoto A."/>
            <person name="Ishii H."/>
            <person name="Satoh N."/>
            <person name="Nishiyama T."/>
            <person name="Hasebe M."/>
            <person name="Maruyama T."/>
            <person name="Minagawa J."/>
            <person name="Obokata J."/>
            <person name="Shigenobu S."/>
        </authorList>
    </citation>
    <scope>NUCLEOTIDE SEQUENCE [LARGE SCALE GENOMIC DNA]</scope>
</reference>
<evidence type="ECO:0000313" key="1">
    <source>
        <dbReference type="EMBL" id="GFR70121.1"/>
    </source>
</evidence>
<evidence type="ECO:0000313" key="2">
    <source>
        <dbReference type="Proteomes" id="UP000762676"/>
    </source>
</evidence>
<dbReference type="EMBL" id="BMAT01000636">
    <property type="protein sequence ID" value="GFR70121.1"/>
    <property type="molecule type" value="Genomic_DNA"/>
</dbReference>
<comment type="caution">
    <text evidence="1">The sequence shown here is derived from an EMBL/GenBank/DDBJ whole genome shotgun (WGS) entry which is preliminary data.</text>
</comment>
<name>A0AAV4FB64_9GAST</name>
<proteinExistence type="predicted"/>
<gene>
    <name evidence="1" type="ORF">ElyMa_000321000</name>
</gene>
<protein>
    <submittedName>
        <fullName evidence="1">Uncharacterized protein</fullName>
    </submittedName>
</protein>
<keyword evidence="2" id="KW-1185">Reference proteome</keyword>
<organism evidence="1 2">
    <name type="scientific">Elysia marginata</name>
    <dbReference type="NCBI Taxonomy" id="1093978"/>
    <lineage>
        <taxon>Eukaryota</taxon>
        <taxon>Metazoa</taxon>
        <taxon>Spiralia</taxon>
        <taxon>Lophotrochozoa</taxon>
        <taxon>Mollusca</taxon>
        <taxon>Gastropoda</taxon>
        <taxon>Heterobranchia</taxon>
        <taxon>Euthyneura</taxon>
        <taxon>Panpulmonata</taxon>
        <taxon>Sacoglossa</taxon>
        <taxon>Placobranchoidea</taxon>
        <taxon>Plakobranchidae</taxon>
        <taxon>Elysia</taxon>
    </lineage>
</organism>